<gene>
    <name evidence="1" type="ordered locus">Rumal_3679</name>
</gene>
<organism evidence="1 2">
    <name type="scientific">Ruminococcus albus (strain ATCC 27210 / DSM 20455 / JCM 14654 / NCDO 2250 / 7)</name>
    <dbReference type="NCBI Taxonomy" id="697329"/>
    <lineage>
        <taxon>Bacteria</taxon>
        <taxon>Bacillati</taxon>
        <taxon>Bacillota</taxon>
        <taxon>Clostridia</taxon>
        <taxon>Eubacteriales</taxon>
        <taxon>Oscillospiraceae</taxon>
        <taxon>Ruminococcus</taxon>
    </lineage>
</organism>
<dbReference type="EMBL" id="CP002404">
    <property type="protein sequence ID" value="ADU24117.1"/>
    <property type="molecule type" value="Genomic_DNA"/>
</dbReference>
<proteinExistence type="predicted"/>
<dbReference type="Proteomes" id="UP000006919">
    <property type="component" value="Plasmid pRUMAL01"/>
</dbReference>
<dbReference type="RefSeq" id="WP_013483663.1">
    <property type="nucleotide sequence ID" value="NC_014824.1"/>
</dbReference>
<dbReference type="eggNOG" id="ENOG5033WWI">
    <property type="taxonomic scope" value="Bacteria"/>
</dbReference>
<name>E6UKC1_RUMA7</name>
<evidence type="ECO:0000313" key="2">
    <source>
        <dbReference type="Proteomes" id="UP000006919"/>
    </source>
</evidence>
<geneLocation type="plasmid" evidence="1 2">
    <name>pRUMAL01</name>
</geneLocation>
<protein>
    <submittedName>
        <fullName evidence="1">Uncharacterized protein</fullName>
    </submittedName>
</protein>
<dbReference type="KEGG" id="ral:Rumal_3679"/>
<accession>E6UKC1</accession>
<dbReference type="HOGENOM" id="CLU_1293535_0_0_9"/>
<dbReference type="AlphaFoldDB" id="E6UKC1"/>
<evidence type="ECO:0000313" key="1">
    <source>
        <dbReference type="EMBL" id="ADU24117.1"/>
    </source>
</evidence>
<sequence>MKSNKELSTTFSSHFAYMDKFQNYRNKLVHQNYTFTPSEINQIENDIIHIFIYIIVEMLTDISAGEKDIIITDLINSTEYKKLLANYNFAEKLNEKAKSDYGKLYYCPICDIGLQTMLPYKRCYRCGLIYNSNSTSVHASNAVMYVKCHFCGETMVAFDDLNIDDNHGFARGLCLNCGNDTIIFKCPKCGEYYDTETCVSEFCTPDKCIIFDT</sequence>
<keyword evidence="1" id="KW-0614">Plasmid</keyword>
<reference evidence="2" key="1">
    <citation type="journal article" date="2011" name="J. Bacteriol.">
        <title>Complete genome of the cellulolytic ruminal bacterium Ruminococcus albus 7.</title>
        <authorList>
            <person name="Suen G."/>
            <person name="Stevenson D.M."/>
            <person name="Bruce D.C."/>
            <person name="Chertkov O."/>
            <person name="Copeland A."/>
            <person name="Cheng J.F."/>
            <person name="Detter C."/>
            <person name="Detter J.C."/>
            <person name="Goodwin L.A."/>
            <person name="Han C.S."/>
            <person name="Hauser L.J."/>
            <person name="Ivanova N.N."/>
            <person name="Kyrpides N.C."/>
            <person name="Land M.L."/>
            <person name="Lapidus A."/>
            <person name="Lucas S."/>
            <person name="Ovchinnikova G."/>
            <person name="Pitluck S."/>
            <person name="Tapia R."/>
            <person name="Woyke T."/>
            <person name="Boyum J."/>
            <person name="Mead D."/>
            <person name="Weimer P.J."/>
        </authorList>
    </citation>
    <scope>NUCLEOTIDE SEQUENCE [LARGE SCALE GENOMIC DNA]</scope>
    <source>
        <strain evidence="2">ATCC 27210 / DSM 20455 / JCM 14654 / NCDO 2250 / 7</strain>
        <plasmid evidence="2">pRUMAL01</plasmid>
    </source>
</reference>